<evidence type="ECO:0000313" key="3">
    <source>
        <dbReference type="Proteomes" id="UP000076532"/>
    </source>
</evidence>
<dbReference type="EMBL" id="KV417706">
    <property type="protein sequence ID" value="KZP09180.1"/>
    <property type="molecule type" value="Genomic_DNA"/>
</dbReference>
<evidence type="ECO:0000256" key="1">
    <source>
        <dbReference type="SAM" id="Phobius"/>
    </source>
</evidence>
<reference evidence="2 3" key="1">
    <citation type="journal article" date="2016" name="Mol. Biol. Evol.">
        <title>Comparative Genomics of Early-Diverging Mushroom-Forming Fungi Provides Insights into the Origins of Lignocellulose Decay Capabilities.</title>
        <authorList>
            <person name="Nagy L.G."/>
            <person name="Riley R."/>
            <person name="Tritt A."/>
            <person name="Adam C."/>
            <person name="Daum C."/>
            <person name="Floudas D."/>
            <person name="Sun H."/>
            <person name="Yadav J.S."/>
            <person name="Pangilinan J."/>
            <person name="Larsson K.H."/>
            <person name="Matsuura K."/>
            <person name="Barry K."/>
            <person name="Labutti K."/>
            <person name="Kuo R."/>
            <person name="Ohm R.A."/>
            <person name="Bhattacharya S.S."/>
            <person name="Shirouzu T."/>
            <person name="Yoshinaga Y."/>
            <person name="Martin F.M."/>
            <person name="Grigoriev I.V."/>
            <person name="Hibbett D.S."/>
        </authorList>
    </citation>
    <scope>NUCLEOTIDE SEQUENCE [LARGE SCALE GENOMIC DNA]</scope>
    <source>
        <strain evidence="2 3">CBS 109695</strain>
    </source>
</reference>
<keyword evidence="1" id="KW-1133">Transmembrane helix</keyword>
<feature type="transmembrane region" description="Helical" evidence="1">
    <location>
        <begin position="56"/>
        <end position="79"/>
    </location>
</feature>
<keyword evidence="1" id="KW-0472">Membrane</keyword>
<dbReference type="AlphaFoldDB" id="A0A165Y400"/>
<dbReference type="STRING" id="436010.A0A165Y400"/>
<evidence type="ECO:0008006" key="4">
    <source>
        <dbReference type="Google" id="ProtNLM"/>
    </source>
</evidence>
<dbReference type="OrthoDB" id="3198553at2759"/>
<feature type="transmembrane region" description="Helical" evidence="1">
    <location>
        <begin position="119"/>
        <end position="140"/>
    </location>
</feature>
<feature type="transmembrane region" description="Helical" evidence="1">
    <location>
        <begin position="161"/>
        <end position="181"/>
    </location>
</feature>
<proteinExistence type="predicted"/>
<keyword evidence="1" id="KW-0812">Transmembrane</keyword>
<protein>
    <recommendedName>
        <fullName evidence="4">Transmembrane protein</fullName>
    </recommendedName>
</protein>
<sequence length="580" mass="62329">MSDNLGSQRSALSGAGSSIELLPLITPPLPVESPLSAESPLTARHRIIFLLSDPRFQMGAILIVGVLLMGGQHGLYAYLDGRQVQGKFQIDEGHVSSSMRSFFRSQAAVNALGNLIANFARVLLTAAIGIAFVQVLWMYLHKREYSISQINAFMATKGSPFTVSSITTLFSPAFVLTMMALCSTAMTAITVVAPGSLTILLEQAAINISCNVSTVNIEQANFGNWPYSDIVAEVPNVEPAIQKLVARIVVQDTYFPLNTQELTCNASCQYNVEFIAPALQCVNVTDSVDFNVTLPTLPADETLVEGASWGSVTLWNTTHKWEIDGLNIDISFKQGSYEEGWTFLPPQALRCSLYNATYSVTALYTAATTNTAILNYTAEIHDKLPGITPSNMSVEIINQISQMFCLANAFALSLDGTVAYGESNGFVVTSTSTFQFSEISTSLLSTRPMDLEVPKMMEFTSLSLLSGSFDFYNGSDSLVTTQTVCVLSASVYQYARWRLLATYGGCIGGAALCVLFGWFAVHMNEGGEALGFERLLESTRVLYGAGGSIAGDKGLPPDTKLVVTSGGHFVIAPGSSPATD</sequence>
<dbReference type="Proteomes" id="UP000076532">
    <property type="component" value="Unassembled WGS sequence"/>
</dbReference>
<accession>A0A165Y400</accession>
<name>A0A165Y400_9AGAM</name>
<evidence type="ECO:0000313" key="2">
    <source>
        <dbReference type="EMBL" id="KZP09180.1"/>
    </source>
</evidence>
<organism evidence="2 3">
    <name type="scientific">Athelia psychrophila</name>
    <dbReference type="NCBI Taxonomy" id="1759441"/>
    <lineage>
        <taxon>Eukaryota</taxon>
        <taxon>Fungi</taxon>
        <taxon>Dikarya</taxon>
        <taxon>Basidiomycota</taxon>
        <taxon>Agaricomycotina</taxon>
        <taxon>Agaricomycetes</taxon>
        <taxon>Agaricomycetidae</taxon>
        <taxon>Atheliales</taxon>
        <taxon>Atheliaceae</taxon>
        <taxon>Athelia</taxon>
    </lineage>
</organism>
<gene>
    <name evidence="2" type="ORF">FIBSPDRAFT_964194</name>
</gene>
<keyword evidence="3" id="KW-1185">Reference proteome</keyword>
<feature type="transmembrane region" description="Helical" evidence="1">
    <location>
        <begin position="500"/>
        <end position="521"/>
    </location>
</feature>